<keyword evidence="18" id="KW-1185">Reference proteome</keyword>
<sequence length="730" mass="79527">MTSRTTVHRLQVADELYRFIEDEVLPATGVDRAAFWAGFDAIVHDLAPKNAALLAERDRLQAEIDAWHKAHPGPIGDMAGYRAFLEKIGYLVPAPKDVKATTQNVDAELALQAGPQLVVPILNARYALNAANARWGSLYDALYGTDAIPETEPGERSGGYNPARGAKVIEFARQFLDEAAPLAGASHKEAAGYTIDNGRLVVALKNGSSTGLEDPSQFVGHQGDASAPSSVLLKHHGLHIDIRIDRASPIGRTDAAGVADVVLEAALSTILDLEDSVAAVDAQDKTLAYRNWLGILQGTLTEEVSKGGKTFTRRMNADREYTGADGRPVVLHGRSLLFVRNVGHLMTNPAILYDGGKEIPEGIMDAVITTTIALVDLKRQGGLRNSRTGSVYIVKPKMHGPAEVAFANELFSRVEQMLGLPDSTVKLGIMDEERRTSVNLKACIAAAASRVAFINTGFLDRTGDEMHTAMYAGPMIRKNDMKSTKWIAAYERNNVLVGLGMGLRGRAQIGKGMWAMPDLMAAMLQQKIAHPKAGANTAWVPSPTAATLHALHYHQVDVFAIQQELEKIDADAERERLLTDLLTVPVAAEAKWTEAEKQQELDNNIQGILGYVVRWIDQGIGCSKVPDIHNVGLMEDRATLRISSQHVANWLLHGVVTKEQVEATFQRMAAVVDQQNAGDPYYQPMAGHFETSFAYQAARDLVFKGVEQPSGYTEPLLHAWRLKVKAARRG</sequence>
<dbReference type="InterPro" id="IPR048357">
    <property type="entry name" value="MSG_insertion"/>
</dbReference>
<feature type="binding site" evidence="10">
    <location>
        <position position="432"/>
    </location>
    <ligand>
        <name>Mg(2+)</name>
        <dbReference type="ChEBI" id="CHEBI:18420"/>
    </ligand>
</feature>
<feature type="binding site" evidence="10">
    <location>
        <position position="340"/>
    </location>
    <ligand>
        <name>glyoxylate</name>
        <dbReference type="ChEBI" id="CHEBI:36655"/>
    </ligand>
</feature>
<evidence type="ECO:0000256" key="10">
    <source>
        <dbReference type="HAMAP-Rule" id="MF_00641"/>
    </source>
</evidence>
<feature type="binding site" evidence="10">
    <location>
        <position position="313"/>
    </location>
    <ligand>
        <name>acetyl-CoA</name>
        <dbReference type="ChEBI" id="CHEBI:57288"/>
    </ligand>
</feature>
<keyword evidence="8 10" id="KW-0558">Oxidation</keyword>
<dbReference type="HAMAP" id="MF_00641">
    <property type="entry name" value="Malate_synth_G"/>
    <property type="match status" value="1"/>
</dbReference>
<dbReference type="Pfam" id="PF20656">
    <property type="entry name" value="MS_N"/>
    <property type="match status" value="1"/>
</dbReference>
<dbReference type="SUPFAM" id="SSF51645">
    <property type="entry name" value="Malate synthase G"/>
    <property type="match status" value="1"/>
</dbReference>
<dbReference type="InterPro" id="IPR006253">
    <property type="entry name" value="Malate_synthG"/>
</dbReference>
<comment type="similarity">
    <text evidence="10 12">Belongs to the malate synthase family. GlcB subfamily.</text>
</comment>
<evidence type="ECO:0000256" key="1">
    <source>
        <dbReference type="ARBA" id="ARBA00001946"/>
    </source>
</evidence>
<feature type="binding site" evidence="10">
    <location>
        <begin position="457"/>
        <end position="460"/>
    </location>
    <ligand>
        <name>glyoxylate</name>
        <dbReference type="ChEBI" id="CHEBI:36655"/>
    </ligand>
</feature>
<evidence type="ECO:0000256" key="2">
    <source>
        <dbReference type="ARBA" id="ARBA00022435"/>
    </source>
</evidence>
<dbReference type="EC" id="2.3.3.9" evidence="10 11"/>
<evidence type="ECO:0000256" key="5">
    <source>
        <dbReference type="ARBA" id="ARBA00022679"/>
    </source>
</evidence>
<evidence type="ECO:0000313" key="17">
    <source>
        <dbReference type="EMBL" id="UZD55178.1"/>
    </source>
</evidence>
<evidence type="ECO:0000256" key="4">
    <source>
        <dbReference type="ARBA" id="ARBA00022532"/>
    </source>
</evidence>
<evidence type="ECO:0000256" key="6">
    <source>
        <dbReference type="ARBA" id="ARBA00022723"/>
    </source>
</evidence>
<dbReference type="GO" id="GO:0004474">
    <property type="term" value="F:malate synthase activity"/>
    <property type="evidence" value="ECO:0007669"/>
    <property type="project" value="UniProtKB-EC"/>
</dbReference>
<evidence type="ECO:0000256" key="9">
    <source>
        <dbReference type="ARBA" id="ARBA00047918"/>
    </source>
</evidence>
<feature type="active site" description="Proton acceptor" evidence="10">
    <location>
        <position position="340"/>
    </location>
</feature>
<keyword evidence="17" id="KW-0012">Acyltransferase</keyword>
<dbReference type="InterPro" id="IPR044856">
    <property type="entry name" value="Malate_synth_C_sf"/>
</dbReference>
<comment type="subunit">
    <text evidence="10">Monomer.</text>
</comment>
<keyword evidence="7 10" id="KW-0460">Magnesium</keyword>
<protein>
    <recommendedName>
        <fullName evidence="10 11">Malate synthase G</fullName>
        <ecNumber evidence="10 11">2.3.3.9</ecNumber>
    </recommendedName>
</protein>
<keyword evidence="6 10" id="KW-0479">Metal-binding</keyword>
<feature type="domain" description="Malate synthase N-terminal" evidence="14">
    <location>
        <begin position="16"/>
        <end position="75"/>
    </location>
</feature>
<reference evidence="17" key="1">
    <citation type="submission" date="2022-10" db="EMBL/GenBank/DDBJ databases">
        <title>Complete genome sequence of Schlegelella aquatica LMG 23380.</title>
        <authorList>
            <person name="Musilova J."/>
            <person name="Kourilova X."/>
            <person name="Bezdicek M."/>
            <person name="Hermankova K."/>
            <person name="Obruca S."/>
            <person name="Sedlar K."/>
        </authorList>
    </citation>
    <scope>NUCLEOTIDE SEQUENCE</scope>
    <source>
        <strain evidence="17">LMG 23380</strain>
    </source>
</reference>
<gene>
    <name evidence="10" type="primary">glcB</name>
    <name evidence="17" type="ORF">OMP39_00840</name>
</gene>
<dbReference type="InterPro" id="IPR046363">
    <property type="entry name" value="MS_N_TIM-barrel_dom"/>
</dbReference>
<evidence type="ECO:0000259" key="14">
    <source>
        <dbReference type="Pfam" id="PF20656"/>
    </source>
</evidence>
<organism evidence="17 18">
    <name type="scientific">Caldimonas aquatica</name>
    <dbReference type="NCBI Taxonomy" id="376175"/>
    <lineage>
        <taxon>Bacteria</taxon>
        <taxon>Pseudomonadati</taxon>
        <taxon>Pseudomonadota</taxon>
        <taxon>Betaproteobacteria</taxon>
        <taxon>Burkholderiales</taxon>
        <taxon>Sphaerotilaceae</taxon>
        <taxon>Caldimonas</taxon>
    </lineage>
</organism>
<dbReference type="InterPro" id="IPR001465">
    <property type="entry name" value="Malate_synthase_TIM"/>
</dbReference>
<dbReference type="Proteomes" id="UP001163266">
    <property type="component" value="Chromosome"/>
</dbReference>
<feature type="domain" description="Malate synthase TIM barrel" evidence="13">
    <location>
        <begin position="337"/>
        <end position="583"/>
    </location>
</feature>
<feature type="binding site" evidence="10">
    <location>
        <position position="460"/>
    </location>
    <ligand>
        <name>Mg(2+)</name>
        <dbReference type="ChEBI" id="CHEBI:18420"/>
    </ligand>
</feature>
<evidence type="ECO:0000259" key="13">
    <source>
        <dbReference type="Pfam" id="PF01274"/>
    </source>
</evidence>
<evidence type="ECO:0000256" key="3">
    <source>
        <dbReference type="ARBA" id="ARBA00022490"/>
    </source>
</evidence>
<dbReference type="NCBIfam" id="TIGR01345">
    <property type="entry name" value="malate_syn_G"/>
    <property type="match status" value="1"/>
</dbReference>
<proteinExistence type="inferred from homology"/>
<evidence type="ECO:0000259" key="15">
    <source>
        <dbReference type="Pfam" id="PF20658"/>
    </source>
</evidence>
<keyword evidence="4 10" id="KW-0816">Tricarboxylic acid cycle</keyword>
<dbReference type="Pfam" id="PF01274">
    <property type="entry name" value="MS_TIM-barrel"/>
    <property type="match status" value="1"/>
</dbReference>
<comment type="cofactor">
    <cofactor evidence="1 10">
        <name>Mg(2+)</name>
        <dbReference type="ChEBI" id="CHEBI:18420"/>
    </cofactor>
</comment>
<evidence type="ECO:0000259" key="16">
    <source>
        <dbReference type="Pfam" id="PF20659"/>
    </source>
</evidence>
<dbReference type="EMBL" id="CP110257">
    <property type="protein sequence ID" value="UZD55178.1"/>
    <property type="molecule type" value="Genomic_DNA"/>
</dbReference>
<feature type="modified residue" description="Cysteine sulfenic acid (-SOH)" evidence="10">
    <location>
        <position position="622"/>
    </location>
</feature>
<evidence type="ECO:0000256" key="7">
    <source>
        <dbReference type="ARBA" id="ARBA00022842"/>
    </source>
</evidence>
<dbReference type="Gene3D" id="3.20.20.360">
    <property type="entry name" value="Malate synthase, domain 3"/>
    <property type="match status" value="2"/>
</dbReference>
<dbReference type="NCBIfam" id="NF002825">
    <property type="entry name" value="PRK02999.1"/>
    <property type="match status" value="1"/>
</dbReference>
<feature type="binding site" evidence="10">
    <location>
        <position position="118"/>
    </location>
    <ligand>
        <name>acetyl-CoA</name>
        <dbReference type="ChEBI" id="CHEBI:57288"/>
    </ligand>
</feature>
<dbReference type="PANTHER" id="PTHR42739:SF1">
    <property type="entry name" value="MALATE SYNTHASE G"/>
    <property type="match status" value="1"/>
</dbReference>
<dbReference type="Pfam" id="PF20658">
    <property type="entry name" value="MSG_insertion"/>
    <property type="match status" value="1"/>
</dbReference>
<evidence type="ECO:0000256" key="12">
    <source>
        <dbReference type="RuleBase" id="RU003572"/>
    </source>
</evidence>
<evidence type="ECO:0000256" key="8">
    <source>
        <dbReference type="ARBA" id="ARBA00023097"/>
    </source>
</evidence>
<dbReference type="InterPro" id="IPR048355">
    <property type="entry name" value="MS_C"/>
</dbReference>
<keyword evidence="3 10" id="KW-0963">Cytoplasm</keyword>
<dbReference type="Gene3D" id="1.20.1220.12">
    <property type="entry name" value="Malate synthase, domain III"/>
    <property type="match status" value="1"/>
</dbReference>
<dbReference type="Pfam" id="PF20659">
    <property type="entry name" value="MS_C"/>
    <property type="match status" value="1"/>
</dbReference>
<dbReference type="PANTHER" id="PTHR42739">
    <property type="entry name" value="MALATE SYNTHASE G"/>
    <property type="match status" value="1"/>
</dbReference>
<dbReference type="InterPro" id="IPR048356">
    <property type="entry name" value="MS_N"/>
</dbReference>
<feature type="domain" description="Malate synthase G alpha-beta insertion" evidence="15">
    <location>
        <begin position="160"/>
        <end position="235"/>
    </location>
</feature>
<accession>A0ABY6MT38</accession>
<dbReference type="InterPro" id="IPR011076">
    <property type="entry name" value="Malate_synth_sf"/>
</dbReference>
<evidence type="ECO:0000313" key="18">
    <source>
        <dbReference type="Proteomes" id="UP001163266"/>
    </source>
</evidence>
<keyword evidence="2 10" id="KW-0329">Glyoxylate bypass</keyword>
<feature type="domain" description="Malate synthase C-terminal" evidence="16">
    <location>
        <begin position="596"/>
        <end position="692"/>
    </location>
</feature>
<evidence type="ECO:0000256" key="11">
    <source>
        <dbReference type="NCBIfam" id="TIGR01345"/>
    </source>
</evidence>
<comment type="pathway">
    <text evidence="10 12">Carbohydrate metabolism; glyoxylate cycle; (S)-malate from isocitrate: step 2/2.</text>
</comment>
<comment type="caution">
    <text evidence="10">Lacks conserved residue(s) required for the propagation of feature annotation.</text>
</comment>
<comment type="catalytic activity">
    <reaction evidence="9 10 12">
        <text>glyoxylate + acetyl-CoA + H2O = (S)-malate + CoA + H(+)</text>
        <dbReference type="Rhea" id="RHEA:18181"/>
        <dbReference type="ChEBI" id="CHEBI:15377"/>
        <dbReference type="ChEBI" id="CHEBI:15378"/>
        <dbReference type="ChEBI" id="CHEBI:15589"/>
        <dbReference type="ChEBI" id="CHEBI:36655"/>
        <dbReference type="ChEBI" id="CHEBI:57287"/>
        <dbReference type="ChEBI" id="CHEBI:57288"/>
        <dbReference type="EC" id="2.3.3.9"/>
    </reaction>
</comment>
<comment type="function">
    <text evidence="10">Involved in the glycolate utilization. Catalyzes the condensation and subsequent hydrolysis of acetyl-coenzyme A (acetyl-CoA) and glyoxylate to form malate and CoA.</text>
</comment>
<feature type="binding site" evidence="10">
    <location>
        <position position="432"/>
    </location>
    <ligand>
        <name>glyoxylate</name>
        <dbReference type="ChEBI" id="CHEBI:36655"/>
    </ligand>
</feature>
<feature type="binding site" evidence="10">
    <location>
        <begin position="125"/>
        <end position="126"/>
    </location>
    <ligand>
        <name>acetyl-CoA</name>
        <dbReference type="ChEBI" id="CHEBI:57288"/>
    </ligand>
</feature>
<name>A0ABY6MT38_9BURK</name>
<dbReference type="RefSeq" id="WP_264892936.1">
    <property type="nucleotide sequence ID" value="NZ_CP110257.1"/>
</dbReference>
<comment type="subcellular location">
    <subcellularLocation>
        <location evidence="10 12">Cytoplasm</location>
    </subcellularLocation>
</comment>
<feature type="binding site" evidence="10">
    <location>
        <position position="541"/>
    </location>
    <ligand>
        <name>acetyl-CoA</name>
        <dbReference type="ChEBI" id="CHEBI:57288"/>
    </ligand>
</feature>
<feature type="binding site" evidence="10">
    <location>
        <position position="276"/>
    </location>
    <ligand>
        <name>acetyl-CoA</name>
        <dbReference type="ChEBI" id="CHEBI:57288"/>
    </ligand>
</feature>
<feature type="active site" description="Proton donor" evidence="10">
    <location>
        <position position="636"/>
    </location>
</feature>
<keyword evidence="5 10" id="KW-0808">Transferase</keyword>
<dbReference type="CDD" id="cd00728">
    <property type="entry name" value="malate_synt_G"/>
    <property type="match status" value="1"/>
</dbReference>